<protein>
    <submittedName>
        <fullName evidence="3">Uncharacterized protein</fullName>
    </submittedName>
</protein>
<dbReference type="EMBL" id="BLLK01000058">
    <property type="protein sequence ID" value="GFH57425.1"/>
    <property type="molecule type" value="Genomic_DNA"/>
</dbReference>
<comment type="caution">
    <text evidence="3">The sequence shown here is derived from an EMBL/GenBank/DDBJ whole genome shotgun (WGS) entry which is preliminary data.</text>
</comment>
<sequence>MKFSIPLILSIVVPFASAARDWEYPGEPVGAQEAPVGAQEAPSGDAEVSVDEKEELLTEEVVHEVREEECPCFNRADGLQFLNLRTAFSTVDIHKPTSCRARNGRISLAYVNVHGARDGRPAFNGSINGVVYKHLTATFIDTPERQDFECSQEDMHRMISEGEAKACFELIEEACAVTYEKICPCYGIHNLVDAETKAKDGSLKLDKEKTCVNDAATYGIFQFSDTNLNGLPCEDNSSECSTTLYGVTKSNVPNMPNFCMSGSDELQIVNQEQTMHCQELLEDSCAILEEEPVDAEEPDADSEEPDVDVGPIEDANEKCKDEGTFVEEGSIERSCDWVSDVPDVRCHVVDNVSKKPNFHYCRKTCGYCACADVDEGSQCCEDKSGKFQFKNGKMRTCRKVVGRKRRNKKLGKRARKRCKSENVASNCPEACGYCNFD</sequence>
<feature type="chain" id="PRO_5042034184" evidence="2">
    <location>
        <begin position="19"/>
        <end position="437"/>
    </location>
</feature>
<reference evidence="3 4" key="1">
    <citation type="journal article" date="2021" name="Sci. Rep.">
        <title>The genome of the diatom Chaetoceros tenuissimus carries an ancient integrated fragment of an extant virus.</title>
        <authorList>
            <person name="Hongo Y."/>
            <person name="Kimura K."/>
            <person name="Takaki Y."/>
            <person name="Yoshida Y."/>
            <person name="Baba S."/>
            <person name="Kobayashi G."/>
            <person name="Nagasaki K."/>
            <person name="Hano T."/>
            <person name="Tomaru Y."/>
        </authorList>
    </citation>
    <scope>NUCLEOTIDE SEQUENCE [LARGE SCALE GENOMIC DNA]</scope>
    <source>
        <strain evidence="3 4">NIES-3715</strain>
    </source>
</reference>
<keyword evidence="4" id="KW-1185">Reference proteome</keyword>
<proteinExistence type="predicted"/>
<evidence type="ECO:0000256" key="2">
    <source>
        <dbReference type="SAM" id="SignalP"/>
    </source>
</evidence>
<keyword evidence="2" id="KW-0732">Signal</keyword>
<evidence type="ECO:0000313" key="3">
    <source>
        <dbReference type="EMBL" id="GFH57425.1"/>
    </source>
</evidence>
<dbReference type="AlphaFoldDB" id="A0AAD3HBG3"/>
<name>A0AAD3HBG3_9STRA</name>
<feature type="signal peptide" evidence="2">
    <location>
        <begin position="1"/>
        <end position="18"/>
    </location>
</feature>
<gene>
    <name evidence="3" type="ORF">CTEN210_13901</name>
</gene>
<feature type="compositionally biased region" description="Acidic residues" evidence="1">
    <location>
        <begin position="292"/>
        <end position="307"/>
    </location>
</feature>
<dbReference type="Proteomes" id="UP001054902">
    <property type="component" value="Unassembled WGS sequence"/>
</dbReference>
<evidence type="ECO:0000256" key="1">
    <source>
        <dbReference type="SAM" id="MobiDB-lite"/>
    </source>
</evidence>
<feature type="region of interest" description="Disordered" evidence="1">
    <location>
        <begin position="26"/>
        <end position="51"/>
    </location>
</feature>
<feature type="region of interest" description="Disordered" evidence="1">
    <location>
        <begin position="292"/>
        <end position="314"/>
    </location>
</feature>
<evidence type="ECO:0000313" key="4">
    <source>
        <dbReference type="Proteomes" id="UP001054902"/>
    </source>
</evidence>
<accession>A0AAD3HBG3</accession>
<organism evidence="3 4">
    <name type="scientific">Chaetoceros tenuissimus</name>
    <dbReference type="NCBI Taxonomy" id="426638"/>
    <lineage>
        <taxon>Eukaryota</taxon>
        <taxon>Sar</taxon>
        <taxon>Stramenopiles</taxon>
        <taxon>Ochrophyta</taxon>
        <taxon>Bacillariophyta</taxon>
        <taxon>Coscinodiscophyceae</taxon>
        <taxon>Chaetocerotophycidae</taxon>
        <taxon>Chaetocerotales</taxon>
        <taxon>Chaetocerotaceae</taxon>
        <taxon>Chaetoceros</taxon>
    </lineage>
</organism>